<comment type="caution">
    <text evidence="2">The sequence shown here is derived from an EMBL/GenBank/DDBJ whole genome shotgun (WGS) entry which is preliminary data.</text>
</comment>
<evidence type="ECO:0000313" key="3">
    <source>
        <dbReference type="EMBL" id="KQB33981.1"/>
    </source>
</evidence>
<feature type="transmembrane region" description="Helical" evidence="1">
    <location>
        <begin position="199"/>
        <end position="223"/>
    </location>
</feature>
<reference evidence="3 4" key="2">
    <citation type="submission" date="2015-09" db="EMBL/GenBank/DDBJ databases">
        <title>Heavy metals and arsenic resistance mechanisms in polyextremophilic archaea of the family Ferroplasmaceae.</title>
        <authorList>
            <person name="Bulaev A.G."/>
            <person name="Kanygina A.V."/>
        </authorList>
    </citation>
    <scope>NUCLEOTIDE SEQUENCE [LARGE SCALE GENOMIC DNA]</scope>
    <source>
        <strain evidence="3 4">VT</strain>
    </source>
</reference>
<keyword evidence="1" id="KW-1133">Transmembrane helix</keyword>
<feature type="transmembrane region" description="Helical" evidence="1">
    <location>
        <begin position="161"/>
        <end position="178"/>
    </location>
</feature>
<dbReference type="EMBL" id="LKBG01000264">
    <property type="protein sequence ID" value="KQB33981.1"/>
    <property type="molecule type" value="Genomic_DNA"/>
</dbReference>
<keyword evidence="1" id="KW-0472">Membrane</keyword>
<proteinExistence type="predicted"/>
<dbReference type="OrthoDB" id="37025at2157"/>
<keyword evidence="4" id="KW-1185">Reference proteome</keyword>
<keyword evidence="1" id="KW-0812">Transmembrane</keyword>
<feature type="transmembrane region" description="Helical" evidence="1">
    <location>
        <begin position="229"/>
        <end position="247"/>
    </location>
</feature>
<evidence type="ECO:0000313" key="5">
    <source>
        <dbReference type="Proteomes" id="UP000050515"/>
    </source>
</evidence>
<dbReference type="GeneID" id="84221970"/>
<dbReference type="Proteomes" id="UP000050515">
    <property type="component" value="Unassembled WGS sequence"/>
</dbReference>
<feature type="transmembrane region" description="Helical" evidence="1">
    <location>
        <begin position="79"/>
        <end position="99"/>
    </location>
</feature>
<dbReference type="PATRIC" id="fig|507754.4.peg.1661"/>
<organism evidence="2 5">
    <name type="scientific">Acidiplasma aeolicum</name>
    <dbReference type="NCBI Taxonomy" id="507754"/>
    <lineage>
        <taxon>Archaea</taxon>
        <taxon>Methanobacteriati</taxon>
        <taxon>Thermoplasmatota</taxon>
        <taxon>Thermoplasmata</taxon>
        <taxon>Thermoplasmatales</taxon>
        <taxon>Ferroplasmaceae</taxon>
        <taxon>Acidiplasma</taxon>
    </lineage>
</organism>
<feature type="transmembrane region" description="Helical" evidence="1">
    <location>
        <begin position="135"/>
        <end position="155"/>
    </location>
</feature>
<dbReference type="EMBL" id="LJCQ01000251">
    <property type="protein sequence ID" value="KPV46416.1"/>
    <property type="molecule type" value="Genomic_DNA"/>
</dbReference>
<name>A0A0P9CLQ7_9ARCH</name>
<dbReference type="AlphaFoldDB" id="A0A0P9CLQ7"/>
<dbReference type="InterPro" id="IPR036259">
    <property type="entry name" value="MFS_trans_sf"/>
</dbReference>
<sequence>MIGLYKKNINIVTFNFNKILPVFSYSVATFFLMDFAFFIDNIVDLLHFTYLEAFILLGIPFIGRMFTPFIYAPLARMGVPRLALFSISVMSIISFLISYEKTFPEMFISRFLIGIFYGTATSAAIEVSSITKNRIIIGLTMGGWAIGWLIAAVFFMFLKSWSLVSLIGIVFVPAIIFSKKHNVISPLVKKFQFDFSFKIFILFILGFTPAYILEVVPSFLGSASLYESIIAYSFAVPAYIILPYLINRISIYKIFYASVVIVSLSGIIFFLTDDIVLAVIFTVFGLGMISLLPIISRNLNVEPKKIGPSMNFAAVSGFLLPVILPIGIEYINIIATVILFGIATIIFTKFETGSKFWKNIILSKNIIKH</sequence>
<evidence type="ECO:0000313" key="4">
    <source>
        <dbReference type="Proteomes" id="UP000050320"/>
    </source>
</evidence>
<protein>
    <submittedName>
        <fullName evidence="2">Transporter</fullName>
    </submittedName>
</protein>
<dbReference type="SUPFAM" id="SSF103473">
    <property type="entry name" value="MFS general substrate transporter"/>
    <property type="match status" value="1"/>
</dbReference>
<feature type="transmembrane region" description="Helical" evidence="1">
    <location>
        <begin position="45"/>
        <end position="67"/>
    </location>
</feature>
<dbReference type="RefSeq" id="WP_048101997.1">
    <property type="nucleotide sequence ID" value="NZ_JBBYJF010000001.1"/>
</dbReference>
<accession>A0A0P9CLQ7</accession>
<reference evidence="2 5" key="1">
    <citation type="submission" date="2015-09" db="EMBL/GenBank/DDBJ databases">
        <title>Draft genome sequence of Acidiplasma aeolicum DSM 18409.</title>
        <authorList>
            <person name="Hemp J."/>
        </authorList>
    </citation>
    <scope>NUCLEOTIDE SEQUENCE [LARGE SCALE GENOMIC DNA]</scope>
    <source>
        <strain evidence="2 5">V</strain>
    </source>
</reference>
<evidence type="ECO:0000256" key="1">
    <source>
        <dbReference type="SAM" id="Phobius"/>
    </source>
</evidence>
<feature type="transmembrane region" description="Helical" evidence="1">
    <location>
        <begin position="306"/>
        <end position="324"/>
    </location>
</feature>
<dbReference type="Gene3D" id="1.20.1250.20">
    <property type="entry name" value="MFS general substrate transporter like domains"/>
    <property type="match status" value="1"/>
</dbReference>
<feature type="transmembrane region" description="Helical" evidence="1">
    <location>
        <begin position="111"/>
        <end position="128"/>
    </location>
</feature>
<dbReference type="Proteomes" id="UP000050320">
    <property type="component" value="Unassembled WGS sequence"/>
</dbReference>
<feature type="transmembrane region" description="Helical" evidence="1">
    <location>
        <begin position="20"/>
        <end position="39"/>
    </location>
</feature>
<feature type="transmembrane region" description="Helical" evidence="1">
    <location>
        <begin position="254"/>
        <end position="271"/>
    </location>
</feature>
<feature type="transmembrane region" description="Helical" evidence="1">
    <location>
        <begin position="277"/>
        <end position="294"/>
    </location>
</feature>
<feature type="transmembrane region" description="Helical" evidence="1">
    <location>
        <begin position="330"/>
        <end position="348"/>
    </location>
</feature>
<gene>
    <name evidence="3" type="ORF">AOG54_01595</name>
    <name evidence="2" type="ORF">SE19_05590</name>
</gene>
<evidence type="ECO:0000313" key="2">
    <source>
        <dbReference type="EMBL" id="KPV46416.1"/>
    </source>
</evidence>